<dbReference type="AlphaFoldDB" id="A0AA94FBU7"/>
<accession>A0AA94FBU7</accession>
<comment type="caution">
    <text evidence="2">The sequence shown here is derived from an EMBL/GenBank/DDBJ whole genome shotgun (WGS) entry which is preliminary data.</text>
</comment>
<reference evidence="2 3" key="1">
    <citation type="submission" date="2017-09" db="EMBL/GenBank/DDBJ databases">
        <title>Genomics of the genus Arcobacter.</title>
        <authorList>
            <person name="Perez-Cataluna A."/>
            <person name="Figueras M.J."/>
            <person name="Salas-Masso N."/>
        </authorList>
    </citation>
    <scope>NUCLEOTIDE SEQUENCE [LARGE SCALE GENOMIC DNA]</scope>
    <source>
        <strain evidence="2 3">CECT 7834</strain>
    </source>
</reference>
<protein>
    <recommendedName>
        <fullName evidence="1">Ribbon-helix-helix protein CopG domain-containing protein</fullName>
    </recommendedName>
</protein>
<dbReference type="EMBL" id="NXII01000025">
    <property type="protein sequence ID" value="RXI37597.1"/>
    <property type="molecule type" value="Genomic_DNA"/>
</dbReference>
<evidence type="ECO:0000313" key="3">
    <source>
        <dbReference type="Proteomes" id="UP000290378"/>
    </source>
</evidence>
<name>A0AA94FBU7_9BACT</name>
<organism evidence="2 3">
    <name type="scientific">Arcobacter cloacae</name>
    <dbReference type="NCBI Taxonomy" id="1054034"/>
    <lineage>
        <taxon>Bacteria</taxon>
        <taxon>Pseudomonadati</taxon>
        <taxon>Campylobacterota</taxon>
        <taxon>Epsilonproteobacteria</taxon>
        <taxon>Campylobacterales</taxon>
        <taxon>Arcobacteraceae</taxon>
        <taxon>Arcobacter</taxon>
    </lineage>
</organism>
<evidence type="ECO:0000259" key="1">
    <source>
        <dbReference type="Pfam" id="PF01402"/>
    </source>
</evidence>
<dbReference type="GO" id="GO:0006355">
    <property type="term" value="P:regulation of DNA-templated transcription"/>
    <property type="evidence" value="ECO:0007669"/>
    <property type="project" value="InterPro"/>
</dbReference>
<sequence>MEMTIRKNFLLDDEIAKHLEEIAKKENRTQTDVIKSMIEERYEKYSIQEKLEAFRSIVPMPSGSLIGKSVQSIKAEMGANL</sequence>
<evidence type="ECO:0000313" key="2">
    <source>
        <dbReference type="EMBL" id="RXI37597.1"/>
    </source>
</evidence>
<dbReference type="Pfam" id="PF01402">
    <property type="entry name" value="RHH_1"/>
    <property type="match status" value="1"/>
</dbReference>
<dbReference type="InterPro" id="IPR002145">
    <property type="entry name" value="CopG"/>
</dbReference>
<dbReference type="Proteomes" id="UP000290378">
    <property type="component" value="Unassembled WGS sequence"/>
</dbReference>
<keyword evidence="3" id="KW-1185">Reference proteome</keyword>
<gene>
    <name evidence="2" type="ORF">CP963_12335</name>
</gene>
<proteinExistence type="predicted"/>
<feature type="domain" description="Ribbon-helix-helix protein CopG" evidence="1">
    <location>
        <begin position="11"/>
        <end position="45"/>
    </location>
</feature>